<dbReference type="RefSeq" id="WP_184674801.1">
    <property type="nucleotide sequence ID" value="NZ_BAABAI010000043.1"/>
</dbReference>
<dbReference type="EMBL" id="JACHJS010000001">
    <property type="protein sequence ID" value="MBB4969093.1"/>
    <property type="molecule type" value="Genomic_DNA"/>
</dbReference>
<comment type="caution">
    <text evidence="1">The sequence shown here is derived from an EMBL/GenBank/DDBJ whole genome shotgun (WGS) entry which is preliminary data.</text>
</comment>
<evidence type="ECO:0000313" key="2">
    <source>
        <dbReference type="Proteomes" id="UP000542674"/>
    </source>
</evidence>
<proteinExistence type="predicted"/>
<organism evidence="1 2">
    <name type="scientific">Saccharothrix violaceirubra</name>
    <dbReference type="NCBI Taxonomy" id="413306"/>
    <lineage>
        <taxon>Bacteria</taxon>
        <taxon>Bacillati</taxon>
        <taxon>Actinomycetota</taxon>
        <taxon>Actinomycetes</taxon>
        <taxon>Pseudonocardiales</taxon>
        <taxon>Pseudonocardiaceae</taxon>
        <taxon>Saccharothrix</taxon>
    </lineage>
</organism>
<sequence>MKTRYLDMAGVGRALASPVSRHAVVKWRERYPQGSEHPFPEPDVITGAWDVDPDTGELVDDQDERGVPGWNAERLPEIEAWRARLPGRTGRPRKSD</sequence>
<dbReference type="AlphaFoldDB" id="A0A7W7WZQ8"/>
<accession>A0A7W7WZQ8</accession>
<evidence type="ECO:0000313" key="1">
    <source>
        <dbReference type="EMBL" id="MBB4969093.1"/>
    </source>
</evidence>
<protein>
    <submittedName>
        <fullName evidence="1">Uncharacterized protein</fullName>
    </submittedName>
</protein>
<name>A0A7W7WZQ8_9PSEU</name>
<keyword evidence="2" id="KW-1185">Reference proteome</keyword>
<gene>
    <name evidence="1" type="ORF">F4559_006452</name>
</gene>
<reference evidence="1 2" key="1">
    <citation type="submission" date="2020-08" db="EMBL/GenBank/DDBJ databases">
        <title>Sequencing the genomes of 1000 actinobacteria strains.</title>
        <authorList>
            <person name="Klenk H.-P."/>
        </authorList>
    </citation>
    <scope>NUCLEOTIDE SEQUENCE [LARGE SCALE GENOMIC DNA]</scope>
    <source>
        <strain evidence="1 2">DSM 45084</strain>
    </source>
</reference>
<dbReference type="Proteomes" id="UP000542674">
    <property type="component" value="Unassembled WGS sequence"/>
</dbReference>